<keyword evidence="1" id="KW-0472">Membrane</keyword>
<keyword evidence="1" id="KW-0812">Transmembrane</keyword>
<dbReference type="Proteomes" id="UP000178870">
    <property type="component" value="Unassembled WGS sequence"/>
</dbReference>
<sequence length="123" mass="14418">MNLYVLILVAFVLVLILSPEVYLGLVLTLLTKYRNYQGRKKLKIIQEFLDELVEKEGIPKKVVDKFLLKYSDEIIATEGNIELSEVLKKAHPLVKSSFSEDRLWVYGLRRMLSKYIKEENRTK</sequence>
<protein>
    <submittedName>
        <fullName evidence="2">Uncharacterized protein</fullName>
    </submittedName>
</protein>
<evidence type="ECO:0000256" key="1">
    <source>
        <dbReference type="SAM" id="Phobius"/>
    </source>
</evidence>
<comment type="caution">
    <text evidence="2">The sequence shown here is derived from an EMBL/GenBank/DDBJ whole genome shotgun (WGS) entry which is preliminary data.</text>
</comment>
<feature type="transmembrane region" description="Helical" evidence="1">
    <location>
        <begin position="6"/>
        <end position="30"/>
    </location>
</feature>
<evidence type="ECO:0000313" key="2">
    <source>
        <dbReference type="EMBL" id="OGM33485.1"/>
    </source>
</evidence>
<name>A0A1F7Z3X8_9BACT</name>
<dbReference type="AlphaFoldDB" id="A0A1F7Z3X8"/>
<accession>A0A1F7Z3X8</accession>
<keyword evidence="1" id="KW-1133">Transmembrane helix</keyword>
<gene>
    <name evidence="2" type="ORF">A2803_04795</name>
</gene>
<organism evidence="2 3">
    <name type="scientific">Candidatus Woesebacteria bacterium RIFCSPHIGHO2_01_FULL_44_21</name>
    <dbReference type="NCBI Taxonomy" id="1802503"/>
    <lineage>
        <taxon>Bacteria</taxon>
        <taxon>Candidatus Woeseibacteriota</taxon>
    </lineage>
</organism>
<reference evidence="2 3" key="1">
    <citation type="journal article" date="2016" name="Nat. Commun.">
        <title>Thousands of microbial genomes shed light on interconnected biogeochemical processes in an aquifer system.</title>
        <authorList>
            <person name="Anantharaman K."/>
            <person name="Brown C.T."/>
            <person name="Hug L.A."/>
            <person name="Sharon I."/>
            <person name="Castelle C.J."/>
            <person name="Probst A.J."/>
            <person name="Thomas B.C."/>
            <person name="Singh A."/>
            <person name="Wilkins M.J."/>
            <person name="Karaoz U."/>
            <person name="Brodie E.L."/>
            <person name="Williams K.H."/>
            <person name="Hubbard S.S."/>
            <person name="Banfield J.F."/>
        </authorList>
    </citation>
    <scope>NUCLEOTIDE SEQUENCE [LARGE SCALE GENOMIC DNA]</scope>
</reference>
<proteinExistence type="predicted"/>
<dbReference type="EMBL" id="MGGP01000001">
    <property type="protein sequence ID" value="OGM33485.1"/>
    <property type="molecule type" value="Genomic_DNA"/>
</dbReference>
<evidence type="ECO:0000313" key="3">
    <source>
        <dbReference type="Proteomes" id="UP000178870"/>
    </source>
</evidence>